<protein>
    <submittedName>
        <fullName evidence="2">SFI1 centrin binding protein</fullName>
    </submittedName>
</protein>
<dbReference type="GO" id="GO:0019902">
    <property type="term" value="F:phosphatase binding"/>
    <property type="evidence" value="ECO:0007669"/>
    <property type="project" value="Ensembl"/>
</dbReference>
<dbReference type="GeneTree" id="ENSGT00940000154110"/>
<accession>A0A9L0I7B9</accession>
<dbReference type="PANTHER" id="PTHR22028">
    <property type="entry name" value="SFI1 SPINDLE BODY DOMAIN-CONTAINING PROTEIN-RELATED"/>
    <property type="match status" value="1"/>
</dbReference>
<feature type="compositionally biased region" description="Polar residues" evidence="1">
    <location>
        <begin position="1143"/>
        <end position="1153"/>
    </location>
</feature>
<evidence type="ECO:0000256" key="1">
    <source>
        <dbReference type="SAM" id="MobiDB-lite"/>
    </source>
</evidence>
<dbReference type="Ensembl" id="ENSEAST00005039153.1">
    <property type="protein sequence ID" value="ENSEASP00005036282.1"/>
    <property type="gene ID" value="ENSEASG00005010467.2"/>
</dbReference>
<keyword evidence="3" id="KW-1185">Reference proteome</keyword>
<organism evidence="2 3">
    <name type="scientific">Equus asinus</name>
    <name type="common">Donkey</name>
    <name type="synonym">Equus africanus asinus</name>
    <dbReference type="NCBI Taxonomy" id="9793"/>
    <lineage>
        <taxon>Eukaryota</taxon>
        <taxon>Metazoa</taxon>
        <taxon>Chordata</taxon>
        <taxon>Craniata</taxon>
        <taxon>Vertebrata</taxon>
        <taxon>Euteleostomi</taxon>
        <taxon>Mammalia</taxon>
        <taxon>Eutheria</taxon>
        <taxon>Laurasiatheria</taxon>
        <taxon>Perissodactyla</taxon>
        <taxon>Equidae</taxon>
        <taxon>Equus</taxon>
    </lineage>
</organism>
<name>A0A9L0I7B9_EQUAS</name>
<dbReference type="PANTHER" id="PTHR22028:SF4">
    <property type="entry name" value="PROTEIN SFI1 HOMOLOG"/>
    <property type="match status" value="1"/>
</dbReference>
<dbReference type="Proteomes" id="UP000694387">
    <property type="component" value="Chromosome 8"/>
</dbReference>
<reference evidence="2" key="2">
    <citation type="submission" date="2025-08" db="UniProtKB">
        <authorList>
            <consortium name="Ensembl"/>
        </authorList>
    </citation>
    <scope>IDENTIFICATION</scope>
</reference>
<reference evidence="2 3" key="1">
    <citation type="journal article" date="2020" name="Nat. Commun.">
        <title>Donkey genomes provide new insights into domestication and selection for coat color.</title>
        <authorList>
            <person name="Wang"/>
            <person name="C."/>
            <person name="Li"/>
            <person name="H."/>
            <person name="Guo"/>
            <person name="Y."/>
            <person name="Huang"/>
            <person name="J."/>
            <person name="Sun"/>
            <person name="Y."/>
            <person name="Min"/>
            <person name="J."/>
            <person name="Wang"/>
            <person name="J."/>
            <person name="Fang"/>
            <person name="X."/>
            <person name="Zhao"/>
            <person name="Z."/>
            <person name="Wang"/>
            <person name="S."/>
            <person name="Zhang"/>
            <person name="Y."/>
            <person name="Liu"/>
            <person name="Q."/>
            <person name="Jiang"/>
            <person name="Q."/>
            <person name="Wang"/>
            <person name="X."/>
            <person name="Guo"/>
            <person name="Y."/>
            <person name="Yang"/>
            <person name="C."/>
            <person name="Wang"/>
            <person name="Y."/>
            <person name="Tian"/>
            <person name="F."/>
            <person name="Zhuang"/>
            <person name="G."/>
            <person name="Fan"/>
            <person name="Y."/>
            <person name="Gao"/>
            <person name="Q."/>
            <person name="Li"/>
            <person name="Y."/>
            <person name="Ju"/>
            <person name="Z."/>
            <person name="Li"/>
            <person name="J."/>
            <person name="Li"/>
            <person name="R."/>
            <person name="Hou"/>
            <person name="M."/>
            <person name="Yang"/>
            <person name="G."/>
            <person name="Liu"/>
            <person name="G."/>
            <person name="Liu"/>
            <person name="W."/>
            <person name="Guo"/>
            <person name="J."/>
            <person name="Pan"/>
            <person name="S."/>
            <person name="Fan"/>
            <person name="G."/>
            <person name="Zhang"/>
            <person name="W."/>
            <person name="Zhang"/>
            <person name="R."/>
            <person name="Yu"/>
            <person name="J."/>
            <person name="Zhang"/>
            <person name="X."/>
            <person name="Yin"/>
            <person name="Q."/>
            <person name="Ji"/>
            <person name="C."/>
            <person name="Jin"/>
            <person name="Y."/>
            <person name="Yue"/>
            <person name="G."/>
            <person name="Liu"/>
            <person name="M."/>
            <person name="Xu"/>
            <person name="J."/>
            <person name="Liu"/>
            <person name="S."/>
            <person name="Jordana"/>
            <person name="J."/>
            <person name="Noce"/>
            <person name="A."/>
            <person name="Amills"/>
            <person name="M."/>
            <person name="Wu"/>
            <person name="D.D."/>
            <person name="Li"/>
            <person name="S."/>
            <person name="Zhou"/>
            <person name="X. and Zhong"/>
            <person name="J."/>
        </authorList>
    </citation>
    <scope>NUCLEOTIDE SEQUENCE [LARGE SCALE GENOMIC DNA]</scope>
</reference>
<feature type="region of interest" description="Disordered" evidence="1">
    <location>
        <begin position="1067"/>
        <end position="1111"/>
    </location>
</feature>
<dbReference type="InterPro" id="IPR052270">
    <property type="entry name" value="CACF_protein"/>
</dbReference>
<reference evidence="2" key="3">
    <citation type="submission" date="2025-09" db="UniProtKB">
        <authorList>
            <consortium name="Ensembl"/>
        </authorList>
    </citation>
    <scope>IDENTIFICATION</scope>
</reference>
<feature type="region of interest" description="Disordered" evidence="1">
    <location>
        <begin position="918"/>
        <end position="944"/>
    </location>
</feature>
<dbReference type="GO" id="GO:0005814">
    <property type="term" value="C:centriole"/>
    <property type="evidence" value="ECO:0007669"/>
    <property type="project" value="Ensembl"/>
</dbReference>
<evidence type="ECO:0000313" key="3">
    <source>
        <dbReference type="Proteomes" id="UP000694387"/>
    </source>
</evidence>
<proteinExistence type="predicted"/>
<sequence length="1402" mass="165286">MERKFNSRSFRDGAVKKPYSPKILSNKKSSAVSVIRSEIPSPSHPVQYRASHAGTRRGRLRELRIRCVARKFLYLWIRMTFGRVFPSKARLYYEQRILRKVFEEWKEDWWVFHREWKLCVRADCHYRYYLYNLMFQTWKTYVHQQQEMRNKYMKSEDHDAKQKMRQAWKSWLIYVVFRRTKLQMQTTALEFRQRSVLWVRWREWRQRLGQVRLGRALHATAVKHRALRLQLQAWSQWQQQLLCVRRERRKVVSAVKHHQHWQKWRSLKAWLEYLQGRRVKRQWKEMAQQFHRVTVLHTHFCDWQWAWERRKSLYTHHTRVMGLARRMVLWRAFTHWKHYVLLCAEEAAQWKVAEEHHRCSLLHFCFRALKDNVTRAHLQRVRRNLAHQQRDVMLLHRFWNLWQSRIEQREEREQLPLLRAAWDHYRITLLCKCIKLWLQCTQKRRYKQLLQARADGHFQQRALPAAFQAWRRLWQQHQQKGVLNARAARFHRETLQKRVFAVWWQKMFQHREHRLAERMAILHAERQLLRRSWSMWHQQAAACCQERQWQAVACVHHRRGRLRKAFRVWRERAQGLRAEKVDRLLAAEFHSAWLLRWAWNRWRECLALRRAERQKLMRADLHRQRTLLHRALQSWGTYQSQVRSILQEVAVRESQHRRQLLRDVLRCWRENTMARVDETKKTSRASAHYRRTMCSKVLVQWREAASVQIYYRQQEDCAVREAQKVLERGCLRTWFQRWRDRGQRAAQRRVQLERAAQHDHQRLLLRGMARWKAHHLCCVRKRLLQRQGTRLHAQTLSRSCFCQWRQQLVNKRREQQGTARALWFWSFSLQAKVWAAWLGFLLERRRKKARLDRAVQAYHQQLLQEGVTRLLRFAAGMRAFRQQLHAQQQVQAAHSLHRAVHRCAMLWKQKVLGWGREPRPPASTMPSKRVTFEGPLPNRIAVGPGDATLETKRLRTPHGPQGALGSMTLAAGDSQLLELNAARSARKQPRRPDFLLEPVQSQRPLGCGTFRGQGLEVLRERGLGVAQPAGPSVTRPFLAKAQTALVPGSPLPQPRALLGSPGLKLPPTVSTGPELLPPSSFMPRGTEAPSSVSALPTTPGLMSRASPSPASVPDPCLLLPGDFTGTRHGPGFETAGVPLKPGSTVSTRPTPSTWAPCIQPGPGWKGGQDEAYSPVAMGDTDLEAELEGIQQQLQDYQTTKQNLWSYQRQARSLRRWLELSREEPRPEDEEAEQQVQEQLQEVRPQVAPGTAPRLCFLSAQPVPLTPRWNCRSSSWPLSSRPSASPSAPASPAYRPCGGLCASHRPGEAGAGPHGRPQPTSRNRTQSCNEFFYFKLLQLNELLFRSLPLFIQKYCATDTVEKVQMASPAGEIHSIPRKHETWPCPHHQWLPKDCASVTWGQVF</sequence>
<evidence type="ECO:0000313" key="2">
    <source>
        <dbReference type="Ensembl" id="ENSEASP00005036282.1"/>
    </source>
</evidence>
<feature type="region of interest" description="Disordered" evidence="1">
    <location>
        <begin position="1133"/>
        <end position="1164"/>
    </location>
</feature>
<gene>
    <name evidence="2" type="primary">SFI1</name>
</gene>